<dbReference type="Proteomes" id="UP000193467">
    <property type="component" value="Unassembled WGS sequence"/>
</dbReference>
<sequence length="136" mass="15366">MLLPADQLICLQRLVLLLHQLQLPPLGFLTHRSSLNDTPLPALPFLASFLGRLLALERHPNDHLPLLLLLFGRDREAGTCRTRSRERGTLERRMRAKGDAWSLTVGGRHEGRCRSMSELASKGWVRVRGRGEADGW</sequence>
<dbReference type="AlphaFoldDB" id="A0A1Y2FYD8"/>
<protein>
    <submittedName>
        <fullName evidence="1">Uncharacterized protein</fullName>
    </submittedName>
</protein>
<accession>A0A1Y2FYD8</accession>
<dbReference type="EMBL" id="MCGR01000007">
    <property type="protein sequence ID" value="ORY89051.1"/>
    <property type="molecule type" value="Genomic_DNA"/>
</dbReference>
<proteinExistence type="predicted"/>
<name>A0A1Y2FYD8_9BASI</name>
<evidence type="ECO:0000313" key="1">
    <source>
        <dbReference type="EMBL" id="ORY89051.1"/>
    </source>
</evidence>
<reference evidence="1 2" key="1">
    <citation type="submission" date="2016-07" db="EMBL/GenBank/DDBJ databases">
        <title>Pervasive Adenine N6-methylation of Active Genes in Fungi.</title>
        <authorList>
            <consortium name="DOE Joint Genome Institute"/>
            <person name="Mondo S.J."/>
            <person name="Dannebaum R.O."/>
            <person name="Kuo R.C."/>
            <person name="Labutti K."/>
            <person name="Haridas S."/>
            <person name="Kuo A."/>
            <person name="Salamov A."/>
            <person name="Ahrendt S.R."/>
            <person name="Lipzen A."/>
            <person name="Sullivan W."/>
            <person name="Andreopoulos W.B."/>
            <person name="Clum A."/>
            <person name="Lindquist E."/>
            <person name="Daum C."/>
            <person name="Ramamoorthy G.K."/>
            <person name="Gryganskyi A."/>
            <person name="Culley D."/>
            <person name="Magnuson J.K."/>
            <person name="James T.Y."/>
            <person name="O'Malley M.A."/>
            <person name="Stajich J.E."/>
            <person name="Spatafora J.W."/>
            <person name="Visel A."/>
            <person name="Grigoriev I.V."/>
        </authorList>
    </citation>
    <scope>NUCLEOTIDE SEQUENCE [LARGE SCALE GENOMIC DNA]</scope>
    <source>
        <strain evidence="1 2">62-1032</strain>
    </source>
</reference>
<evidence type="ECO:0000313" key="2">
    <source>
        <dbReference type="Proteomes" id="UP000193467"/>
    </source>
</evidence>
<keyword evidence="2" id="KW-1185">Reference proteome</keyword>
<gene>
    <name evidence="1" type="ORF">BCR35DRAFT_300836</name>
</gene>
<dbReference type="InParanoid" id="A0A1Y2FYD8"/>
<organism evidence="1 2">
    <name type="scientific">Leucosporidium creatinivorum</name>
    <dbReference type="NCBI Taxonomy" id="106004"/>
    <lineage>
        <taxon>Eukaryota</taxon>
        <taxon>Fungi</taxon>
        <taxon>Dikarya</taxon>
        <taxon>Basidiomycota</taxon>
        <taxon>Pucciniomycotina</taxon>
        <taxon>Microbotryomycetes</taxon>
        <taxon>Leucosporidiales</taxon>
        <taxon>Leucosporidium</taxon>
    </lineage>
</organism>
<comment type="caution">
    <text evidence="1">The sequence shown here is derived from an EMBL/GenBank/DDBJ whole genome shotgun (WGS) entry which is preliminary data.</text>
</comment>